<evidence type="ECO:0000313" key="3">
    <source>
        <dbReference type="Proteomes" id="UP000232164"/>
    </source>
</evidence>
<evidence type="ECO:0000256" key="1">
    <source>
        <dbReference type="SAM" id="Phobius"/>
    </source>
</evidence>
<accession>A0A2N0D831</accession>
<gene>
    <name evidence="2" type="ORF">CWR43_19210</name>
</gene>
<proteinExistence type="predicted"/>
<protein>
    <submittedName>
        <fullName evidence="2">Uncharacterized protein</fullName>
    </submittedName>
</protein>
<keyword evidence="1" id="KW-1133">Transmembrane helix</keyword>
<sequence length="87" mass="9483">MFDGRLHLQLAFAVDLADTTQAALHGPDGVRHRFANAPKQTTVNIRPSISNSHANVYISWPVLLCFIRFASGGVFSASLGLVATWFL</sequence>
<keyword evidence="1" id="KW-0472">Membrane</keyword>
<reference evidence="2 3" key="2">
    <citation type="submission" date="2017-12" db="EMBL/GenBank/DDBJ databases">
        <title>Genome sequence of Rhizobium sullae HCNT1 isolated from Sulla coronaria nodules and featuring peculiar denitrification phenotypes.</title>
        <authorList>
            <person name="De Diego-Diaz B."/>
            <person name="Treu L."/>
            <person name="Campanaro S."/>
            <person name="Da Silva Duarte V."/>
            <person name="Basaglia M."/>
            <person name="Favaro L."/>
            <person name="Casella S."/>
            <person name="Squartini A."/>
        </authorList>
    </citation>
    <scope>NUCLEOTIDE SEQUENCE [LARGE SCALE GENOMIC DNA]</scope>
    <source>
        <strain evidence="2 3">HCNT1</strain>
    </source>
</reference>
<keyword evidence="1" id="KW-0812">Transmembrane</keyword>
<feature type="transmembrane region" description="Helical" evidence="1">
    <location>
        <begin position="58"/>
        <end position="86"/>
    </location>
</feature>
<reference evidence="2 3" key="1">
    <citation type="submission" date="2017-11" db="EMBL/GenBank/DDBJ databases">
        <authorList>
            <person name="Han C.G."/>
        </authorList>
    </citation>
    <scope>NUCLEOTIDE SEQUENCE [LARGE SCALE GENOMIC DNA]</scope>
    <source>
        <strain evidence="2 3">HCNT1</strain>
    </source>
</reference>
<dbReference type="EMBL" id="PIQN01000014">
    <property type="protein sequence ID" value="PKA42232.1"/>
    <property type="molecule type" value="Genomic_DNA"/>
</dbReference>
<name>A0A2N0D831_RHISU</name>
<dbReference type="AlphaFoldDB" id="A0A2N0D831"/>
<dbReference type="Proteomes" id="UP000232164">
    <property type="component" value="Unassembled WGS sequence"/>
</dbReference>
<evidence type="ECO:0000313" key="2">
    <source>
        <dbReference type="EMBL" id="PKA42232.1"/>
    </source>
</evidence>
<organism evidence="2 3">
    <name type="scientific">Rhizobium sullae</name>
    <name type="common">Rhizobium hedysari</name>
    <dbReference type="NCBI Taxonomy" id="50338"/>
    <lineage>
        <taxon>Bacteria</taxon>
        <taxon>Pseudomonadati</taxon>
        <taxon>Pseudomonadota</taxon>
        <taxon>Alphaproteobacteria</taxon>
        <taxon>Hyphomicrobiales</taxon>
        <taxon>Rhizobiaceae</taxon>
        <taxon>Rhizobium/Agrobacterium group</taxon>
        <taxon>Rhizobium</taxon>
    </lineage>
</organism>
<comment type="caution">
    <text evidence="2">The sequence shown here is derived from an EMBL/GenBank/DDBJ whole genome shotgun (WGS) entry which is preliminary data.</text>
</comment>